<keyword evidence="2" id="KW-0812">Transmembrane</keyword>
<name>A0A0S4IH76_BODSA</name>
<organism evidence="4 5">
    <name type="scientific">Bodo saltans</name>
    <name type="common">Flagellated protozoan</name>
    <dbReference type="NCBI Taxonomy" id="75058"/>
    <lineage>
        <taxon>Eukaryota</taxon>
        <taxon>Discoba</taxon>
        <taxon>Euglenozoa</taxon>
        <taxon>Kinetoplastea</taxon>
        <taxon>Metakinetoplastina</taxon>
        <taxon>Eubodonida</taxon>
        <taxon>Bodonidae</taxon>
        <taxon>Bodo</taxon>
    </lineage>
</organism>
<keyword evidence="3" id="KW-0732">Signal</keyword>
<dbReference type="VEuPathDB" id="TriTrypDB:BSAL_49660"/>
<feature type="region of interest" description="Disordered" evidence="1">
    <location>
        <begin position="209"/>
        <end position="234"/>
    </location>
</feature>
<accession>A0A0S4IH76</accession>
<evidence type="ECO:0000256" key="3">
    <source>
        <dbReference type="SAM" id="SignalP"/>
    </source>
</evidence>
<sequence length="234" mass="24843">MFSNRRVLFVAQLLALIAVAAASDEQTSQMKGIGMPILFMVTLVLAAVLSRAQLLDAVNAARGDVNLGINMIVSLVTIVISIFLYFTHAYGYGLVSTILAYANIVGMGRSSQFAAYSGLVQFVWFCLLVGIPDAVSGGIINSISTSCSTFYPSYDGVMCKSGWLVFAQILACVQIGITMTSLLGAINQAAAAPSGGTYSPVRGNDGRDVPLRNNEYNAPQAYAPPESDYQKVTN</sequence>
<reference evidence="5" key="1">
    <citation type="submission" date="2015-09" db="EMBL/GenBank/DDBJ databases">
        <authorList>
            <consortium name="Pathogen Informatics"/>
        </authorList>
    </citation>
    <scope>NUCLEOTIDE SEQUENCE [LARGE SCALE GENOMIC DNA]</scope>
    <source>
        <strain evidence="5">Lake Konstanz</strain>
    </source>
</reference>
<evidence type="ECO:0000313" key="5">
    <source>
        <dbReference type="Proteomes" id="UP000051952"/>
    </source>
</evidence>
<feature type="transmembrane region" description="Helical" evidence="2">
    <location>
        <begin position="67"/>
        <end position="86"/>
    </location>
</feature>
<dbReference type="EMBL" id="CYKH01000023">
    <property type="protein sequence ID" value="CUE60766.1"/>
    <property type="molecule type" value="Genomic_DNA"/>
</dbReference>
<dbReference type="OMA" id="MCKSGWL"/>
<feature type="transmembrane region" description="Helical" evidence="2">
    <location>
        <begin position="122"/>
        <end position="143"/>
    </location>
</feature>
<feature type="transmembrane region" description="Helical" evidence="2">
    <location>
        <begin position="33"/>
        <end position="55"/>
    </location>
</feature>
<feature type="signal peptide" evidence="3">
    <location>
        <begin position="1"/>
        <end position="22"/>
    </location>
</feature>
<dbReference type="Proteomes" id="UP000051952">
    <property type="component" value="Unassembled WGS sequence"/>
</dbReference>
<dbReference type="OrthoDB" id="246859at2759"/>
<evidence type="ECO:0000313" key="4">
    <source>
        <dbReference type="EMBL" id="CUE60766.1"/>
    </source>
</evidence>
<proteinExistence type="predicted"/>
<gene>
    <name evidence="4" type="ORF">BSAL_49660</name>
</gene>
<feature type="chain" id="PRO_5006621302" evidence="3">
    <location>
        <begin position="23"/>
        <end position="234"/>
    </location>
</feature>
<evidence type="ECO:0000256" key="1">
    <source>
        <dbReference type="SAM" id="MobiDB-lite"/>
    </source>
</evidence>
<evidence type="ECO:0000256" key="2">
    <source>
        <dbReference type="SAM" id="Phobius"/>
    </source>
</evidence>
<keyword evidence="2" id="KW-1133">Transmembrane helix</keyword>
<dbReference type="AlphaFoldDB" id="A0A0S4IH76"/>
<feature type="transmembrane region" description="Helical" evidence="2">
    <location>
        <begin position="92"/>
        <end position="110"/>
    </location>
</feature>
<protein>
    <submittedName>
        <fullName evidence="4">Membrane-associated protein, putative</fullName>
    </submittedName>
</protein>
<keyword evidence="5" id="KW-1185">Reference proteome</keyword>
<keyword evidence="2" id="KW-0472">Membrane</keyword>
<feature type="transmembrane region" description="Helical" evidence="2">
    <location>
        <begin position="163"/>
        <end position="186"/>
    </location>
</feature>